<keyword evidence="2 3" id="KW-0040">ANK repeat</keyword>
<keyword evidence="6" id="KW-1185">Reference proteome</keyword>
<keyword evidence="1" id="KW-0677">Repeat</keyword>
<dbReference type="PANTHER" id="PTHR24198">
    <property type="entry name" value="ANKYRIN REPEAT AND PROTEIN KINASE DOMAIN-CONTAINING PROTEIN"/>
    <property type="match status" value="1"/>
</dbReference>
<dbReference type="SMART" id="SM00248">
    <property type="entry name" value="ANK"/>
    <property type="match status" value="8"/>
</dbReference>
<dbReference type="Pfam" id="PF12796">
    <property type="entry name" value="Ank_2"/>
    <property type="match status" value="1"/>
</dbReference>
<evidence type="ECO:0000256" key="1">
    <source>
        <dbReference type="ARBA" id="ARBA00022737"/>
    </source>
</evidence>
<gene>
    <name evidence="5" type="ORF">EHSB41UT_01280</name>
</gene>
<evidence type="ECO:0000256" key="3">
    <source>
        <dbReference type="PROSITE-ProRule" id="PRU00023"/>
    </source>
</evidence>
<feature type="compositionally biased region" description="Polar residues" evidence="4">
    <location>
        <begin position="208"/>
        <end position="225"/>
    </location>
</feature>
<dbReference type="RefSeq" id="WP_087108086.1">
    <property type="nucleotide sequence ID" value="NZ_CBCSCN010000009.1"/>
</dbReference>
<feature type="region of interest" description="Disordered" evidence="4">
    <location>
        <begin position="14"/>
        <end position="37"/>
    </location>
</feature>
<feature type="repeat" description="ANK" evidence="3">
    <location>
        <begin position="154"/>
        <end position="187"/>
    </location>
</feature>
<dbReference type="Pfam" id="PF00023">
    <property type="entry name" value="Ank"/>
    <property type="match status" value="1"/>
</dbReference>
<dbReference type="Proteomes" id="UP000196573">
    <property type="component" value="Unassembled WGS sequence"/>
</dbReference>
<name>A0A1X7AH21_9GAMM</name>
<dbReference type="PROSITE" id="PS50088">
    <property type="entry name" value="ANK_REPEAT"/>
    <property type="match status" value="2"/>
</dbReference>
<accession>A0A1X7AH21</accession>
<feature type="region of interest" description="Disordered" evidence="4">
    <location>
        <begin position="208"/>
        <end position="231"/>
    </location>
</feature>
<evidence type="ECO:0000256" key="2">
    <source>
        <dbReference type="ARBA" id="ARBA00023043"/>
    </source>
</evidence>
<feature type="repeat" description="ANK" evidence="3">
    <location>
        <begin position="427"/>
        <end position="460"/>
    </location>
</feature>
<dbReference type="AlphaFoldDB" id="A0A1X7AH21"/>
<dbReference type="PROSITE" id="PS50297">
    <property type="entry name" value="ANK_REP_REGION"/>
    <property type="match status" value="2"/>
</dbReference>
<dbReference type="OrthoDB" id="5632076at2"/>
<dbReference type="InterPro" id="IPR002110">
    <property type="entry name" value="Ankyrin_rpt"/>
</dbReference>
<dbReference type="Gene3D" id="3.40.50.11050">
    <property type="match status" value="1"/>
</dbReference>
<evidence type="ECO:0000256" key="4">
    <source>
        <dbReference type="SAM" id="MobiDB-lite"/>
    </source>
</evidence>
<evidence type="ECO:0000313" key="5">
    <source>
        <dbReference type="EMBL" id="SMA41600.1"/>
    </source>
</evidence>
<sequence length="927" mass="104815">MDYSDFSQTGLSNYYQLKNDPNTQVNEDASNPNISTSGQKISVTAAAAPAHVHNSILLTREKTLEDDDVTVIPPDDVIPEIPRREPSIRDRIFDEAHKGNWDFVADNVGFLEIRDFQDGKGSTLIHLAAQTKYSQKALEAMLAIPELANARDRNQQTPLMIAVMNIRSDAIIKVLLKAGADPDLVDSDNLSTRDYAERSEEPRLQKTFCQGPTENQPSHTTLRTHPNTDNRDIHTLARDQDIKALRLRIRSDVDVWQHDSQGRTIMHSAAEAGATLTLDWLINHYPDMCQATDNKGNWPIHSAFLKHQLEAARALWLYSPTPPANHDGMKLHNIVATMPSAIKGRFDYSFTTLIDDENEQLRQIYQQAKRGQWKQVMPQLPQLRHRLEQAMDGHQLIHIAAESPGSGDVLAYLCEQFPAMLLKTDINGQTALHIALINKRSARTFRTLLNGGANPLLNNHEGQSVLDLAINGPLSWLPSLLLEHLSKQTGGDGQSLLATLTEQTFREKSLPLLNCISQLKLTQQPVFALGRNLLHLAIEHSFSEAVEQLSQNRAELIEQSDINGDTPLHLAIQYARFGLTVAVYKEELMYQQNGDQETPIDLINQMPEDEKEQFLQLIPAHTKHTIKPFQPHSAKKEPYFSQWTMPKSSQTAVKIYQQALTAAKNKKRDELRQLYRDTPDTEFDQQFGNYSHYAIFAVMDDTNRLHTAMNMYPRTYKADLTLLEKDELDQYTCFDHLIQSGRILKPDSKLVISAHGPGIAGMNGRTFARMLDRWLTSTGCYKDMTPRITLRSCKTGQVKCDEDDSFAQQMLEELCALDRETKVTGCTEIVWAIEKGEDICGKAEAVEIDGRTIKKFTYWQGSGIWLDKKRQQQYGFQNISTKNRRTNLVKVYKLGKGGLVKADKFITEGAEGLHSIMLPVRPTIRKH</sequence>
<dbReference type="Gene3D" id="1.25.40.20">
    <property type="entry name" value="Ankyrin repeat-containing domain"/>
    <property type="match status" value="4"/>
</dbReference>
<reference evidence="5 6" key="1">
    <citation type="submission" date="2017-03" db="EMBL/GenBank/DDBJ databases">
        <authorList>
            <person name="Afonso C.L."/>
            <person name="Miller P.J."/>
            <person name="Scott M.A."/>
            <person name="Spackman E."/>
            <person name="Goraichik I."/>
            <person name="Dimitrov K.M."/>
            <person name="Suarez D.L."/>
            <person name="Swayne D.E."/>
        </authorList>
    </citation>
    <scope>NUCLEOTIDE SEQUENCE [LARGE SCALE GENOMIC DNA]</scope>
    <source>
        <strain evidence="5">SB41UT1</strain>
    </source>
</reference>
<organism evidence="5 6">
    <name type="scientific">Parendozoicomonas haliclonae</name>
    <dbReference type="NCBI Taxonomy" id="1960125"/>
    <lineage>
        <taxon>Bacteria</taxon>
        <taxon>Pseudomonadati</taxon>
        <taxon>Pseudomonadota</taxon>
        <taxon>Gammaproteobacteria</taxon>
        <taxon>Oceanospirillales</taxon>
        <taxon>Endozoicomonadaceae</taxon>
        <taxon>Parendozoicomonas</taxon>
    </lineage>
</organism>
<dbReference type="InterPro" id="IPR036770">
    <property type="entry name" value="Ankyrin_rpt-contain_sf"/>
</dbReference>
<proteinExistence type="predicted"/>
<dbReference type="EMBL" id="FWPT01000003">
    <property type="protein sequence ID" value="SMA41600.1"/>
    <property type="molecule type" value="Genomic_DNA"/>
</dbReference>
<dbReference type="SUPFAM" id="SSF48403">
    <property type="entry name" value="Ankyrin repeat"/>
    <property type="match status" value="1"/>
</dbReference>
<dbReference type="PANTHER" id="PTHR24198:SF165">
    <property type="entry name" value="ANKYRIN REPEAT-CONTAINING PROTEIN-RELATED"/>
    <property type="match status" value="1"/>
</dbReference>
<dbReference type="InterPro" id="IPR038383">
    <property type="entry name" value="CPD_dom_sf"/>
</dbReference>
<evidence type="ECO:0000313" key="6">
    <source>
        <dbReference type="Proteomes" id="UP000196573"/>
    </source>
</evidence>
<protein>
    <submittedName>
        <fullName evidence="5">Ankyrin repeats (3 copies)</fullName>
    </submittedName>
</protein>